<feature type="domain" description="ATPase BadF/BadG/BcrA/BcrD type" evidence="5">
    <location>
        <begin position="4"/>
        <end position="251"/>
    </location>
</feature>
<keyword evidence="7" id="KW-1185">Reference proteome</keyword>
<organism evidence="6 7">
    <name type="scientific">Vagococcus proximus</name>
    <dbReference type="NCBI Taxonomy" id="2991417"/>
    <lineage>
        <taxon>Bacteria</taxon>
        <taxon>Bacillati</taxon>
        <taxon>Bacillota</taxon>
        <taxon>Bacilli</taxon>
        <taxon>Lactobacillales</taxon>
        <taxon>Enterococcaceae</taxon>
        <taxon>Vagococcus</taxon>
    </lineage>
</organism>
<dbReference type="Proteomes" id="UP001147148">
    <property type="component" value="Unassembled WGS sequence"/>
</dbReference>
<dbReference type="InterPro" id="IPR051805">
    <property type="entry name" value="Dehydratase_Activator_Redct"/>
</dbReference>
<evidence type="ECO:0000313" key="7">
    <source>
        <dbReference type="Proteomes" id="UP001147148"/>
    </source>
</evidence>
<sequence>MYIIGIDSGSTTTKGVLYDGETICHQLLVPTAGDPRHAMTTIKNGLLGVLPPEDTTTLPIITTGYGRKLLEEATCITEISCHAAGVHYLLPSATQLIDIGGQDCKTITLNKKGGVSDFNMNDKCAAGTGRFVEVLMRTLGEDIENLDAFVKGATPVKINSMCTVFAESEVISLVAQGEDRSAIAKGVLTSIVQRISNQLVKLGYKRDQPVFLSGGLAQSDEIRAILSEHLDTEVVTDPLAQYAGAIGAARLGHKKLNA</sequence>
<name>A0ABT5X2A9_9ENTE</name>
<dbReference type="InterPro" id="IPR008275">
    <property type="entry name" value="CoA_E_activase_dom"/>
</dbReference>
<dbReference type="NCBIfam" id="TIGR00241">
    <property type="entry name" value="CoA_E_activ"/>
    <property type="match status" value="1"/>
</dbReference>
<proteinExistence type="predicted"/>
<dbReference type="Pfam" id="PF01869">
    <property type="entry name" value="BcrAD_BadFG"/>
    <property type="match status" value="1"/>
</dbReference>
<evidence type="ECO:0000256" key="3">
    <source>
        <dbReference type="ARBA" id="ARBA00023004"/>
    </source>
</evidence>
<dbReference type="InterPro" id="IPR002731">
    <property type="entry name" value="ATPase_BadF"/>
</dbReference>
<dbReference type="Gene3D" id="3.30.420.40">
    <property type="match status" value="2"/>
</dbReference>
<dbReference type="SUPFAM" id="SSF53067">
    <property type="entry name" value="Actin-like ATPase domain"/>
    <property type="match status" value="1"/>
</dbReference>
<dbReference type="RefSeq" id="WP_275471705.1">
    <property type="nucleotide sequence ID" value="NZ_JAPDSH010000005.1"/>
</dbReference>
<evidence type="ECO:0000256" key="1">
    <source>
        <dbReference type="ARBA" id="ARBA00001966"/>
    </source>
</evidence>
<evidence type="ECO:0000256" key="4">
    <source>
        <dbReference type="ARBA" id="ARBA00023014"/>
    </source>
</evidence>
<evidence type="ECO:0000256" key="2">
    <source>
        <dbReference type="ARBA" id="ARBA00022723"/>
    </source>
</evidence>
<dbReference type="CDD" id="cd24109">
    <property type="entry name" value="ASKHA_NBD_YjiL-like"/>
    <property type="match status" value="1"/>
</dbReference>
<comment type="cofactor">
    <cofactor evidence="1">
        <name>[4Fe-4S] cluster</name>
        <dbReference type="ChEBI" id="CHEBI:49883"/>
    </cofactor>
</comment>
<dbReference type="PANTHER" id="PTHR32329">
    <property type="entry name" value="BIFUNCTIONAL PROTEIN [INCLUDES 2-HYDROXYACYL-COA DEHYDRATASE (N-TER) AND ITS ACTIVATOR DOMAIN (C_TERM)-RELATED"/>
    <property type="match status" value="1"/>
</dbReference>
<keyword evidence="2" id="KW-0479">Metal-binding</keyword>
<gene>
    <name evidence="6" type="ORF">OL233_07450</name>
</gene>
<protein>
    <submittedName>
        <fullName evidence="6">Acyl-CoA dehydratase activase</fullName>
    </submittedName>
</protein>
<dbReference type="EMBL" id="JAPDSH010000005">
    <property type="protein sequence ID" value="MDF0480127.1"/>
    <property type="molecule type" value="Genomic_DNA"/>
</dbReference>
<accession>A0ABT5X2A9</accession>
<evidence type="ECO:0000259" key="5">
    <source>
        <dbReference type="Pfam" id="PF01869"/>
    </source>
</evidence>
<keyword evidence="4" id="KW-0411">Iron-sulfur</keyword>
<comment type="caution">
    <text evidence="6">The sequence shown here is derived from an EMBL/GenBank/DDBJ whole genome shotgun (WGS) entry which is preliminary data.</text>
</comment>
<reference evidence="6" key="1">
    <citation type="submission" date="2022-10" db="EMBL/GenBank/DDBJ databases">
        <title>Vagococcus sp. isolated from poultry meat.</title>
        <authorList>
            <person name="Johansson P."/>
            <person name="Bjorkroth J."/>
        </authorList>
    </citation>
    <scope>NUCLEOTIDE SEQUENCE</scope>
    <source>
        <strain evidence="6">PNs007</strain>
    </source>
</reference>
<dbReference type="InterPro" id="IPR043129">
    <property type="entry name" value="ATPase_NBD"/>
</dbReference>
<evidence type="ECO:0000313" key="6">
    <source>
        <dbReference type="EMBL" id="MDF0480127.1"/>
    </source>
</evidence>
<dbReference type="PANTHER" id="PTHR32329:SF2">
    <property type="entry name" value="BIFUNCTIONAL PROTEIN [INCLUDES 2-HYDROXYACYL-COA DEHYDRATASE (N-TER) AND ITS ACTIVATOR DOMAIN (C_TERM)"/>
    <property type="match status" value="1"/>
</dbReference>
<keyword evidence="3" id="KW-0408">Iron</keyword>